<feature type="transmembrane region" description="Helical" evidence="1">
    <location>
        <begin position="48"/>
        <end position="73"/>
    </location>
</feature>
<evidence type="ECO:0000256" key="1">
    <source>
        <dbReference type="SAM" id="Phobius"/>
    </source>
</evidence>
<reference evidence="2" key="1">
    <citation type="submission" date="2023-06" db="EMBL/GenBank/DDBJ databases">
        <title>Genome-scale phylogeny and comparative genomics of the fungal order Sordariales.</title>
        <authorList>
            <consortium name="Lawrence Berkeley National Laboratory"/>
            <person name="Hensen N."/>
            <person name="Bonometti L."/>
            <person name="Westerberg I."/>
            <person name="Brannstrom I.O."/>
            <person name="Guillou S."/>
            <person name="Cros-Aarteil S."/>
            <person name="Calhoun S."/>
            <person name="Haridas S."/>
            <person name="Kuo A."/>
            <person name="Mondo S."/>
            <person name="Pangilinan J."/>
            <person name="Riley R."/>
            <person name="Labutti K."/>
            <person name="Andreopoulos B."/>
            <person name="Lipzen A."/>
            <person name="Chen C."/>
            <person name="Yanf M."/>
            <person name="Daum C."/>
            <person name="Ng V."/>
            <person name="Clum A."/>
            <person name="Steindorff A."/>
            <person name="Ohm R."/>
            <person name="Martin F."/>
            <person name="Silar P."/>
            <person name="Natvig D."/>
            <person name="Lalanne C."/>
            <person name="Gautier V."/>
            <person name="Ament-Velasquez S.L."/>
            <person name="Kruys A."/>
            <person name="Hutchinson M.I."/>
            <person name="Powell A.J."/>
            <person name="Barry K."/>
            <person name="Miller A.N."/>
            <person name="Grigoriev I.V."/>
            <person name="Debuchy R."/>
            <person name="Gladieux P."/>
            <person name="Thoren M.H."/>
            <person name="Johannesson H."/>
        </authorList>
    </citation>
    <scope>NUCLEOTIDE SEQUENCE</scope>
    <source>
        <strain evidence="2">CBS 540.89</strain>
    </source>
</reference>
<evidence type="ECO:0000313" key="3">
    <source>
        <dbReference type="Proteomes" id="UP001172159"/>
    </source>
</evidence>
<keyword evidence="1" id="KW-0472">Membrane</keyword>
<protein>
    <submittedName>
        <fullName evidence="2">Uncharacterized protein</fullName>
    </submittedName>
</protein>
<gene>
    <name evidence="2" type="ORF">B0T21DRAFT_135979</name>
</gene>
<keyword evidence="1" id="KW-1133">Transmembrane helix</keyword>
<keyword evidence="1" id="KW-0812">Transmembrane</keyword>
<dbReference type="Proteomes" id="UP001172159">
    <property type="component" value="Unassembled WGS sequence"/>
</dbReference>
<name>A0AA40BRN9_9PEZI</name>
<dbReference type="AlphaFoldDB" id="A0AA40BRN9"/>
<dbReference type="EMBL" id="JAUKTV010000004">
    <property type="protein sequence ID" value="KAK0739048.1"/>
    <property type="molecule type" value="Genomic_DNA"/>
</dbReference>
<accession>A0AA40BRN9</accession>
<proteinExistence type="predicted"/>
<evidence type="ECO:0000313" key="2">
    <source>
        <dbReference type="EMBL" id="KAK0739048.1"/>
    </source>
</evidence>
<organism evidence="2 3">
    <name type="scientific">Apiosordaria backusii</name>
    <dbReference type="NCBI Taxonomy" id="314023"/>
    <lineage>
        <taxon>Eukaryota</taxon>
        <taxon>Fungi</taxon>
        <taxon>Dikarya</taxon>
        <taxon>Ascomycota</taxon>
        <taxon>Pezizomycotina</taxon>
        <taxon>Sordariomycetes</taxon>
        <taxon>Sordariomycetidae</taxon>
        <taxon>Sordariales</taxon>
        <taxon>Lasiosphaeriaceae</taxon>
        <taxon>Apiosordaria</taxon>
    </lineage>
</organism>
<keyword evidence="3" id="KW-1185">Reference proteome</keyword>
<sequence>MSGETSINSATCPEDANSTDCLLRLVLAALDKQAADAAEEYNWDPITFAFTASIGILAALLAILTIYQAVLASGPGRRKSNRRAIGPWALKTKTEWSWRDLNSVSIATTPVLRADDVLRKLGGMDDWMYFLPEKEYSKRELPSHVEDESLERLVRQAQAVDQETQKQEKMTTSGTYSATWLQLLEHIQLHRITLDTTLVEETMADYLPSDLLAVSAYAEVGFLVAAAAAAEWCALVDHHFRSLFPLYLSSHGRTGVSTRLPPTSNLGDSRGILPIWTAFSPLLRRARERFRGE</sequence>
<comment type="caution">
    <text evidence="2">The sequence shown here is derived from an EMBL/GenBank/DDBJ whole genome shotgun (WGS) entry which is preliminary data.</text>
</comment>